<evidence type="ECO:0000313" key="2">
    <source>
        <dbReference type="Proteomes" id="UP000595230"/>
    </source>
</evidence>
<name>A0A7T3TLQ3_9CAUD</name>
<protein>
    <submittedName>
        <fullName evidence="1">Putative virion structural protein</fullName>
    </submittedName>
</protein>
<dbReference type="Proteomes" id="UP000595230">
    <property type="component" value="Segment"/>
</dbReference>
<proteinExistence type="predicted"/>
<reference evidence="1 2" key="1">
    <citation type="submission" date="2020-09" db="EMBL/GenBank/DDBJ databases">
        <authorList>
            <person name="Bustos Y."/>
            <person name="Adams S."/>
            <person name="Bishop E."/>
            <person name="Cobbley H."/>
            <person name="Haycock D."/>
            <person name="Hoopes M."/>
            <person name="Newey C."/>
            <person name="Thompson D."/>
            <person name="Carr E."/>
            <person name="Breakwell D.P."/>
            <person name="Grose J.H."/>
        </authorList>
    </citation>
    <scope>NUCLEOTIDE SEQUENCE [LARGE SCALE GENOMIC DNA]</scope>
</reference>
<accession>A0A7T3TLQ3</accession>
<evidence type="ECO:0000313" key="1">
    <source>
        <dbReference type="EMBL" id="QPX76660.1"/>
    </source>
</evidence>
<organism evidence="1 2">
    <name type="scientific">Serratia phage vB_SmaM_Yaphecito</name>
    <dbReference type="NCBI Taxonomy" id="2777368"/>
    <lineage>
        <taxon>Viruses</taxon>
        <taxon>Duplodnaviria</taxon>
        <taxon>Heunggongvirae</taxon>
        <taxon>Uroviricota</taxon>
        <taxon>Caudoviricetes</taxon>
        <taxon>Chimalliviridae</taxon>
        <taxon>Moabitevirus</taxon>
        <taxon>Moabitevirus moabite</taxon>
    </lineage>
</organism>
<dbReference type="EMBL" id="MW021758">
    <property type="protein sequence ID" value="QPX76660.1"/>
    <property type="molecule type" value="Genomic_DNA"/>
</dbReference>
<sequence>MAELFPKSGNDTMLKADLEKLSDQQFEELMGQIAAGRPVISATIPNISGITLNNAHFKAIGDKWGVEFFHHLIMTDPETNREFVTPLRYMIVREGVVRLQQMIEDKQSIPDDTTHVDDLTGQVTGPSKGSKLSFVETNNLRGRGFLKVILETISVRGGDEAANLKFEEDIALTGEGSVEVAKEYGSGVTATRNFATILRVAHLDNTLDKGL</sequence>